<organism evidence="4 5">
    <name type="scientific">Fraxinus pennsylvanica</name>
    <dbReference type="NCBI Taxonomy" id="56036"/>
    <lineage>
        <taxon>Eukaryota</taxon>
        <taxon>Viridiplantae</taxon>
        <taxon>Streptophyta</taxon>
        <taxon>Embryophyta</taxon>
        <taxon>Tracheophyta</taxon>
        <taxon>Spermatophyta</taxon>
        <taxon>Magnoliopsida</taxon>
        <taxon>eudicotyledons</taxon>
        <taxon>Gunneridae</taxon>
        <taxon>Pentapetalae</taxon>
        <taxon>asterids</taxon>
        <taxon>lamiids</taxon>
        <taxon>Lamiales</taxon>
        <taxon>Oleaceae</taxon>
        <taxon>Oleeae</taxon>
        <taxon>Fraxinus</taxon>
    </lineage>
</organism>
<dbReference type="InterPro" id="IPR035595">
    <property type="entry name" value="UDP_glycos_trans_CS"/>
</dbReference>
<dbReference type="AlphaFoldDB" id="A0AAD1YQK8"/>
<evidence type="ECO:0000256" key="1">
    <source>
        <dbReference type="ARBA" id="ARBA00009995"/>
    </source>
</evidence>
<gene>
    <name evidence="4" type="ORF">FPE_LOCUS573</name>
</gene>
<keyword evidence="2 3" id="KW-0808">Transferase</keyword>
<dbReference type="FunFam" id="3.40.50.2000:FF:000431">
    <property type="entry name" value="UDP-glycosyltransferase 90A1"/>
    <property type="match status" value="1"/>
</dbReference>
<keyword evidence="3" id="KW-0328">Glycosyltransferase</keyword>
<dbReference type="Proteomes" id="UP000834106">
    <property type="component" value="Chromosome 1"/>
</dbReference>
<keyword evidence="5" id="KW-1185">Reference proteome</keyword>
<proteinExistence type="inferred from homology"/>
<dbReference type="InterPro" id="IPR002213">
    <property type="entry name" value="UDP_glucos_trans"/>
</dbReference>
<dbReference type="Pfam" id="PF00201">
    <property type="entry name" value="UDPGT"/>
    <property type="match status" value="1"/>
</dbReference>
<dbReference type="EMBL" id="OU503036">
    <property type="protein sequence ID" value="CAI9753142.1"/>
    <property type="molecule type" value="Genomic_DNA"/>
</dbReference>
<evidence type="ECO:0008006" key="6">
    <source>
        <dbReference type="Google" id="ProtNLM"/>
    </source>
</evidence>
<evidence type="ECO:0000256" key="2">
    <source>
        <dbReference type="ARBA" id="ARBA00022679"/>
    </source>
</evidence>
<dbReference type="PANTHER" id="PTHR48047:SF51">
    <property type="entry name" value="GLYCOSYLTRANSFERASE"/>
    <property type="match status" value="1"/>
</dbReference>
<reference evidence="4" key="1">
    <citation type="submission" date="2023-05" db="EMBL/GenBank/DDBJ databases">
        <authorList>
            <person name="Huff M."/>
        </authorList>
    </citation>
    <scope>NUCLEOTIDE SEQUENCE</scope>
</reference>
<name>A0AAD1YQK8_9LAMI</name>
<dbReference type="Gene3D" id="3.40.50.2000">
    <property type="entry name" value="Glycogen Phosphorylase B"/>
    <property type="match status" value="1"/>
</dbReference>
<comment type="similarity">
    <text evidence="1 3">Belongs to the UDP-glycosyltransferase family.</text>
</comment>
<dbReference type="SUPFAM" id="SSF53756">
    <property type="entry name" value="UDP-Glycosyltransferase/glycogen phosphorylase"/>
    <property type="match status" value="1"/>
</dbReference>
<dbReference type="PROSITE" id="PS00375">
    <property type="entry name" value="UDPGT"/>
    <property type="match status" value="1"/>
</dbReference>
<protein>
    <recommendedName>
        <fullName evidence="6">UDP-glycosyltransferase</fullName>
    </recommendedName>
</protein>
<dbReference type="GO" id="GO:0035251">
    <property type="term" value="F:UDP-glucosyltransferase activity"/>
    <property type="evidence" value="ECO:0007669"/>
    <property type="project" value="TreeGrafter"/>
</dbReference>
<evidence type="ECO:0000313" key="5">
    <source>
        <dbReference type="Proteomes" id="UP000834106"/>
    </source>
</evidence>
<dbReference type="PANTHER" id="PTHR48047">
    <property type="entry name" value="GLYCOSYLTRANSFERASE"/>
    <property type="match status" value="1"/>
</dbReference>
<evidence type="ECO:0000256" key="3">
    <source>
        <dbReference type="RuleBase" id="RU003718"/>
    </source>
</evidence>
<evidence type="ECO:0000313" key="4">
    <source>
        <dbReference type="EMBL" id="CAI9753142.1"/>
    </source>
</evidence>
<sequence>MLVKEWVDQREILEHSSVQGFLSQCGWNSVMESICANVPILAWPIMAEQSLNAKMVVVEIGIGLRVETSNGFVSWEHLKKMVKDEKTDEERRIEKKIQVEEADQYGDGIESLINRVESLLSEGKLCEAADALEMVLKAAGH</sequence>
<accession>A0AAD1YQK8</accession>